<name>A0A0M6XU96_9RHOB</name>
<dbReference type="GO" id="GO:0032259">
    <property type="term" value="P:methylation"/>
    <property type="evidence" value="ECO:0007669"/>
    <property type="project" value="UniProtKB-KW"/>
</dbReference>
<reference evidence="1 2" key="1">
    <citation type="submission" date="2015-07" db="EMBL/GenBank/DDBJ databases">
        <authorList>
            <person name="Noorani M."/>
        </authorList>
    </citation>
    <scope>NUCLEOTIDE SEQUENCE [LARGE SCALE GENOMIC DNA]</scope>
    <source>
        <strain evidence="1 2">CECT 5088</strain>
    </source>
</reference>
<sequence>MIRRIVTTGAAATPDAEGRLVAPAAARNLDPILSVLLPRMPRAGDVLELASGTGQHIAALAAHRPDLRFHPTDPDPSRRASIDAYCRGLGNVSDAGDIDAAQPGWAVEAASDMVLIVNLLHLISDAELAVVLDEARRTLAPGGLLAIYGPFLRDGQPAGDGDRAFDADLRRQDPAIGLKDLGMVETVLTVLGLKVERVEMPVGNLMILGRAGAVPGL</sequence>
<dbReference type="Pfam" id="PF06080">
    <property type="entry name" value="DUF938"/>
    <property type="match status" value="1"/>
</dbReference>
<keyword evidence="1" id="KW-0808">Transferase</keyword>
<protein>
    <submittedName>
        <fullName evidence="1">Methyltransferase domain protein</fullName>
    </submittedName>
</protein>
<evidence type="ECO:0000313" key="1">
    <source>
        <dbReference type="EMBL" id="CTQ33514.1"/>
    </source>
</evidence>
<proteinExistence type="predicted"/>
<dbReference type="InterPro" id="IPR029063">
    <property type="entry name" value="SAM-dependent_MTases_sf"/>
</dbReference>
<dbReference type="SUPFAM" id="SSF53335">
    <property type="entry name" value="S-adenosyl-L-methionine-dependent methyltransferases"/>
    <property type="match status" value="1"/>
</dbReference>
<gene>
    <name evidence="1" type="ORF">JAN5088_02296</name>
</gene>
<accession>A0A0M6XU96</accession>
<dbReference type="PANTHER" id="PTHR20974">
    <property type="entry name" value="UPF0585 PROTEIN CG18661"/>
    <property type="match status" value="1"/>
</dbReference>
<dbReference type="Gene3D" id="3.40.50.150">
    <property type="entry name" value="Vaccinia Virus protein VP39"/>
    <property type="match status" value="1"/>
</dbReference>
<dbReference type="CDD" id="cd02440">
    <property type="entry name" value="AdoMet_MTases"/>
    <property type="match status" value="1"/>
</dbReference>
<evidence type="ECO:0000313" key="2">
    <source>
        <dbReference type="Proteomes" id="UP000048908"/>
    </source>
</evidence>
<dbReference type="GO" id="GO:0008168">
    <property type="term" value="F:methyltransferase activity"/>
    <property type="evidence" value="ECO:0007669"/>
    <property type="project" value="UniProtKB-KW"/>
</dbReference>
<organism evidence="1 2">
    <name type="scientific">Jannaschia rubra</name>
    <dbReference type="NCBI Taxonomy" id="282197"/>
    <lineage>
        <taxon>Bacteria</taxon>
        <taxon>Pseudomonadati</taxon>
        <taxon>Pseudomonadota</taxon>
        <taxon>Alphaproteobacteria</taxon>
        <taxon>Rhodobacterales</taxon>
        <taxon>Roseobacteraceae</taxon>
        <taxon>Jannaschia</taxon>
    </lineage>
</organism>
<dbReference type="STRING" id="282197.SAMN04488517_102343"/>
<dbReference type="EMBL" id="CXPG01000020">
    <property type="protein sequence ID" value="CTQ33514.1"/>
    <property type="molecule type" value="Genomic_DNA"/>
</dbReference>
<dbReference type="AlphaFoldDB" id="A0A0M6XU96"/>
<dbReference type="PANTHER" id="PTHR20974:SF0">
    <property type="entry name" value="UPF0585 PROTEIN CG18661"/>
    <property type="match status" value="1"/>
</dbReference>
<dbReference type="OrthoDB" id="5525831at2"/>
<dbReference type="RefSeq" id="WP_055682915.1">
    <property type="nucleotide sequence ID" value="NZ_CANMUL010000001.1"/>
</dbReference>
<keyword evidence="2" id="KW-1185">Reference proteome</keyword>
<dbReference type="Proteomes" id="UP000048908">
    <property type="component" value="Unassembled WGS sequence"/>
</dbReference>
<dbReference type="InterPro" id="IPR010342">
    <property type="entry name" value="DUF938"/>
</dbReference>
<keyword evidence="1" id="KW-0489">Methyltransferase</keyword>